<gene>
    <name evidence="3" type="primary">yciK</name>
    <name evidence="3" type="ORF">ZMTM_12420</name>
</gene>
<reference evidence="3" key="1">
    <citation type="journal article" date="2021" name="Arch. Microbiol.">
        <title>Methyloradius palustris gen. nov., sp. nov., a methanol-oxidizing bacterium isolated from snow.</title>
        <authorList>
            <person name="Miyadera T."/>
            <person name="Kojima H."/>
            <person name="Fukui M."/>
        </authorList>
    </citation>
    <scope>NUCLEOTIDE SEQUENCE</scope>
    <source>
        <strain evidence="3">Zm11</strain>
    </source>
</reference>
<dbReference type="InterPro" id="IPR002347">
    <property type="entry name" value="SDR_fam"/>
</dbReference>
<dbReference type="Proteomes" id="UP000826722">
    <property type="component" value="Chromosome"/>
</dbReference>
<dbReference type="Gene3D" id="3.40.50.720">
    <property type="entry name" value="NAD(P)-binding Rossmann-like Domain"/>
    <property type="match status" value="1"/>
</dbReference>
<evidence type="ECO:0000256" key="1">
    <source>
        <dbReference type="ARBA" id="ARBA00006484"/>
    </source>
</evidence>
<dbReference type="GO" id="GO:0016491">
    <property type="term" value="F:oxidoreductase activity"/>
    <property type="evidence" value="ECO:0007669"/>
    <property type="project" value="UniProtKB-KW"/>
</dbReference>
<accession>A0A8D5G2S2</accession>
<dbReference type="Pfam" id="PF00106">
    <property type="entry name" value="adh_short"/>
    <property type="match status" value="1"/>
</dbReference>
<dbReference type="PRINTS" id="PR00081">
    <property type="entry name" value="GDHRDH"/>
</dbReference>
<dbReference type="InterPro" id="IPR036291">
    <property type="entry name" value="NAD(P)-bd_dom_sf"/>
</dbReference>
<keyword evidence="4" id="KW-1185">Reference proteome</keyword>
<dbReference type="PANTHER" id="PTHR42901:SF1">
    <property type="entry name" value="ALCOHOL DEHYDROGENASE"/>
    <property type="match status" value="1"/>
</dbReference>
<dbReference type="KEGG" id="mpau:ZMTM_12420"/>
<dbReference type="RefSeq" id="WP_221765455.1">
    <property type="nucleotide sequence ID" value="NZ_AP024110.1"/>
</dbReference>
<dbReference type="AlphaFoldDB" id="A0A8D5G2S2"/>
<organism evidence="3 4">
    <name type="scientific">Methyloradius palustris</name>
    <dbReference type="NCBI Taxonomy" id="2778876"/>
    <lineage>
        <taxon>Bacteria</taxon>
        <taxon>Pseudomonadati</taxon>
        <taxon>Pseudomonadota</taxon>
        <taxon>Betaproteobacteria</taxon>
        <taxon>Nitrosomonadales</taxon>
        <taxon>Methylophilaceae</taxon>
        <taxon>Methyloradius</taxon>
    </lineage>
</organism>
<proteinExistence type="inferred from homology"/>
<evidence type="ECO:0000313" key="4">
    <source>
        <dbReference type="Proteomes" id="UP000826722"/>
    </source>
</evidence>
<sequence>MLSTRAVKYPTSSYKHKPQHLQERVIMVTGAGQGLGRVAALSFAAEGATVILVGRKLDKLEKVYDEILVQNSPEPIIFVMDFDKAEEQEYANMAEAIYKQLGRLDGILHNATHFDNLSPLEIQTTKQLERMMRVNVSAPFAMTKACLPLLKESPDASVIFTSTSAANKPTAYWGMHAISKHAADYMMKIWASELEKFPYLRLNTVIPGAIQTPQRKKSHPGEVHDDLPETKSAMPIYHFLMGKDGKGISGKIFEAKSLKLAANQLEVKPSV</sequence>
<comment type="similarity">
    <text evidence="1">Belongs to the short-chain dehydrogenases/reductases (SDR) family.</text>
</comment>
<protein>
    <submittedName>
        <fullName evidence="3">YciK family oxidoreductase</fullName>
    </submittedName>
</protein>
<name>A0A8D5G2S2_9PROT</name>
<evidence type="ECO:0000256" key="2">
    <source>
        <dbReference type="ARBA" id="ARBA00023002"/>
    </source>
</evidence>
<evidence type="ECO:0000313" key="3">
    <source>
        <dbReference type="EMBL" id="BCM24983.1"/>
    </source>
</evidence>
<keyword evidence="2" id="KW-0560">Oxidoreductase</keyword>
<dbReference type="SUPFAM" id="SSF51735">
    <property type="entry name" value="NAD(P)-binding Rossmann-fold domains"/>
    <property type="match status" value="1"/>
</dbReference>
<dbReference type="PANTHER" id="PTHR42901">
    <property type="entry name" value="ALCOHOL DEHYDROGENASE"/>
    <property type="match status" value="1"/>
</dbReference>
<dbReference type="EMBL" id="AP024110">
    <property type="protein sequence ID" value="BCM24983.1"/>
    <property type="molecule type" value="Genomic_DNA"/>
</dbReference>